<dbReference type="InterPro" id="IPR039261">
    <property type="entry name" value="FNR_nucleotide-bd"/>
</dbReference>
<feature type="domain" description="FAD-binding FR-type" evidence="8">
    <location>
        <begin position="279"/>
        <end position="395"/>
    </location>
</feature>
<dbReference type="InterPro" id="IPR050369">
    <property type="entry name" value="RBOH/FRE"/>
</dbReference>
<keyword evidence="3 7" id="KW-1133">Transmembrane helix</keyword>
<feature type="transmembrane region" description="Helical" evidence="7">
    <location>
        <begin position="107"/>
        <end position="128"/>
    </location>
</feature>
<dbReference type="PANTHER" id="PTHR11972">
    <property type="entry name" value="NADPH OXIDASE"/>
    <property type="match status" value="1"/>
</dbReference>
<dbReference type="InterPro" id="IPR000778">
    <property type="entry name" value="Cyt_b245_heavy_chain"/>
</dbReference>
<dbReference type="CDD" id="cd06186">
    <property type="entry name" value="NOX_Duox_like_FAD_NADP"/>
    <property type="match status" value="1"/>
</dbReference>
<evidence type="ECO:0000256" key="6">
    <source>
        <dbReference type="ARBA" id="ARBA00049908"/>
    </source>
</evidence>
<proteinExistence type="predicted"/>
<dbReference type="Gene3D" id="3.40.50.80">
    <property type="entry name" value="Nucleotide-binding domain of ferredoxin-NADP reductase (FNR) module"/>
    <property type="match status" value="1"/>
</dbReference>
<dbReference type="InterPro" id="IPR013121">
    <property type="entry name" value="Fe_red_NAD-bd_6"/>
</dbReference>
<comment type="subcellular location">
    <subcellularLocation>
        <location evidence="1">Membrane</location>
        <topology evidence="1">Multi-pass membrane protein</topology>
    </subcellularLocation>
</comment>
<dbReference type="Proteomes" id="UP000694941">
    <property type="component" value="Unplaced"/>
</dbReference>
<evidence type="ECO:0000259" key="8">
    <source>
        <dbReference type="PROSITE" id="PS51384"/>
    </source>
</evidence>
<evidence type="ECO:0000313" key="9">
    <source>
        <dbReference type="Proteomes" id="UP000694941"/>
    </source>
</evidence>
<feature type="transmembrane region" description="Helical" evidence="7">
    <location>
        <begin position="21"/>
        <end position="39"/>
    </location>
</feature>
<dbReference type="SUPFAM" id="SSF52343">
    <property type="entry name" value="Ferredoxin reductase-like, C-terminal NADP-linked domain"/>
    <property type="match status" value="1"/>
</dbReference>
<feature type="transmembrane region" description="Helical" evidence="7">
    <location>
        <begin position="199"/>
        <end position="216"/>
    </location>
</feature>
<name>A0ABM1SHT4_LIMPO</name>
<reference evidence="10" key="1">
    <citation type="submission" date="2025-08" db="UniProtKB">
        <authorList>
            <consortium name="RefSeq"/>
        </authorList>
    </citation>
    <scope>IDENTIFICATION</scope>
    <source>
        <tissue evidence="10">Muscle</tissue>
    </source>
</reference>
<evidence type="ECO:0000256" key="5">
    <source>
        <dbReference type="ARBA" id="ARBA00023136"/>
    </source>
</evidence>
<dbReference type="Pfam" id="PF08030">
    <property type="entry name" value="NAD_binding_6"/>
    <property type="match status" value="1"/>
</dbReference>
<gene>
    <name evidence="10" type="primary">LOC106460704</name>
</gene>
<dbReference type="GeneID" id="106460704"/>
<dbReference type="InterPro" id="IPR017938">
    <property type="entry name" value="Riboflavin_synthase-like_b-brl"/>
</dbReference>
<dbReference type="PRINTS" id="PR00466">
    <property type="entry name" value="GP91PHOX"/>
</dbReference>
<evidence type="ECO:0000313" key="10">
    <source>
        <dbReference type="RefSeq" id="XP_022243189.1"/>
    </source>
</evidence>
<keyword evidence="2 7" id="KW-0812">Transmembrane</keyword>
<feature type="transmembrane region" description="Helical" evidence="7">
    <location>
        <begin position="155"/>
        <end position="178"/>
    </location>
</feature>
<evidence type="ECO:0000256" key="1">
    <source>
        <dbReference type="ARBA" id="ARBA00004141"/>
    </source>
</evidence>
<organism evidence="9 10">
    <name type="scientific">Limulus polyphemus</name>
    <name type="common">Atlantic horseshoe crab</name>
    <dbReference type="NCBI Taxonomy" id="6850"/>
    <lineage>
        <taxon>Eukaryota</taxon>
        <taxon>Metazoa</taxon>
        <taxon>Ecdysozoa</taxon>
        <taxon>Arthropoda</taxon>
        <taxon>Chelicerata</taxon>
        <taxon>Merostomata</taxon>
        <taxon>Xiphosura</taxon>
        <taxon>Limulidae</taxon>
        <taxon>Limulus</taxon>
    </lineage>
</organism>
<dbReference type="InterPro" id="IPR017927">
    <property type="entry name" value="FAD-bd_FR_type"/>
</dbReference>
<dbReference type="InterPro" id="IPR013130">
    <property type="entry name" value="Fe3_Rdtase_TM_dom"/>
</dbReference>
<dbReference type="RefSeq" id="XP_022243189.1">
    <property type="nucleotide sequence ID" value="XM_022387481.1"/>
</dbReference>
<dbReference type="Pfam" id="PF01794">
    <property type="entry name" value="Ferric_reduct"/>
    <property type="match status" value="1"/>
</dbReference>
<keyword evidence="4" id="KW-0560">Oxidoreductase</keyword>
<evidence type="ECO:0000256" key="2">
    <source>
        <dbReference type="ARBA" id="ARBA00022692"/>
    </source>
</evidence>
<accession>A0ABM1SHT4</accession>
<evidence type="ECO:0000256" key="3">
    <source>
        <dbReference type="ARBA" id="ARBA00022989"/>
    </source>
</evidence>
<dbReference type="Gene3D" id="2.40.30.10">
    <property type="entry name" value="Translation factors"/>
    <property type="match status" value="1"/>
</dbReference>
<evidence type="ECO:0000256" key="7">
    <source>
        <dbReference type="SAM" id="Phobius"/>
    </source>
</evidence>
<comment type="catalytic activity">
    <reaction evidence="6">
        <text>NADPH + 2 O2 = 2 superoxide + NADP(+) + H(+)</text>
        <dbReference type="Rhea" id="RHEA:63180"/>
        <dbReference type="ChEBI" id="CHEBI:15378"/>
        <dbReference type="ChEBI" id="CHEBI:15379"/>
        <dbReference type="ChEBI" id="CHEBI:18421"/>
        <dbReference type="ChEBI" id="CHEBI:57783"/>
        <dbReference type="ChEBI" id="CHEBI:58349"/>
    </reaction>
</comment>
<feature type="transmembrane region" description="Helical" evidence="7">
    <location>
        <begin position="65"/>
        <end position="86"/>
    </location>
</feature>
<protein>
    <submittedName>
        <fullName evidence="10">NADPH oxidase 4-like</fullName>
    </submittedName>
</protein>
<evidence type="ECO:0000256" key="4">
    <source>
        <dbReference type="ARBA" id="ARBA00023002"/>
    </source>
</evidence>
<dbReference type="PANTHER" id="PTHR11972:SF153">
    <property type="entry name" value="SUPEROXIDE-GENERATING NADPH OXIDASE HEAVY CHAIN SUBUNIT A"/>
    <property type="match status" value="1"/>
</dbReference>
<sequence length="594" mass="69027">MELASSTARRCSYFFRTKSILILWMLLMAVVFWTTYFHYKYDPKYYYLREMLGSSLYLSRGTASMLNISCCVVVLPMCRGLGYLLLSLAGEHSCSLIRCWINESKKIHIICAVTIVVASILHSISHVINAQNFSHHYNYHFKDVNVANFCGEDPLFTVLGTVPGVTGVAMVLVLCLLCSSSMSYVRETCYDAFWYTHRLFIVFLVLLVLHPISGVLKEQSNIDHHIPGCRMDNLTHTDSKTAHLERLHEYFDECVVQPKFIPQNTQTWKWVVSGLVVYVIDFTYRLIRRRSTSGVAAVNNSQASVLELTLETKTRFSFRPGQYVLLNCPKVSLLEWHPFTVTSCATADQAKFTLHLRTNGDWSLFDQSEQTSTFKVPYTATRLYIDGPFCSPSEGVLHHRVSICVAGGIGVTPFASFLNYIRVRTRNLDKLAVKRFHLLWLCREMQSFLCFTDLLTCIQNQMWEENRPDFIDIQLYLTRQYRQEQLQNILRACPGLVYKVQFGRPDWPCLFREWEELYRGKLHCSLLGNSSCLKWRKYDCTRQRHRIRIMMTYSLETFILTYQCYLRIKVPNMTFHGHTLHMLMVISIIHIQGR</sequence>
<dbReference type="PROSITE" id="PS51384">
    <property type="entry name" value="FAD_FR"/>
    <property type="match status" value="1"/>
</dbReference>
<keyword evidence="9" id="KW-1185">Reference proteome</keyword>
<dbReference type="InterPro" id="IPR013112">
    <property type="entry name" value="FAD-bd_8"/>
</dbReference>
<dbReference type="SUPFAM" id="SSF63380">
    <property type="entry name" value="Riboflavin synthase domain-like"/>
    <property type="match status" value="1"/>
</dbReference>
<dbReference type="Pfam" id="PF08022">
    <property type="entry name" value="FAD_binding_8"/>
    <property type="match status" value="1"/>
</dbReference>
<keyword evidence="5 7" id="KW-0472">Membrane</keyword>